<sequence>MRAIRPIVLSLRRDSTLYRQRRQDKNSIGRPKNGHRAASRHGRARCACPRPSASTLPSRSGS</sequence>
<organism evidence="2 3">
    <name type="scientific">Rhizosaccharibacter radicis</name>
    <dbReference type="NCBI Taxonomy" id="2782605"/>
    <lineage>
        <taxon>Bacteria</taxon>
        <taxon>Pseudomonadati</taxon>
        <taxon>Pseudomonadota</taxon>
        <taxon>Alphaproteobacteria</taxon>
        <taxon>Acetobacterales</taxon>
        <taxon>Acetobacteraceae</taxon>
        <taxon>Rhizosaccharibacter</taxon>
    </lineage>
</organism>
<reference evidence="2 3" key="1">
    <citation type="submission" date="2022-06" db="EMBL/GenBank/DDBJ databases">
        <title>Rhizosaccharibacter gen. nov. sp. nov. KSS12, endophytic bacteria isolated from sugarcane.</title>
        <authorList>
            <person name="Pitiwittayakul N."/>
        </authorList>
    </citation>
    <scope>NUCLEOTIDE SEQUENCE [LARGE SCALE GENOMIC DNA]</scope>
    <source>
        <strain evidence="2 3">KSS12</strain>
    </source>
</reference>
<dbReference type="Proteomes" id="UP001524547">
    <property type="component" value="Unassembled WGS sequence"/>
</dbReference>
<dbReference type="RefSeq" id="WP_422919973.1">
    <property type="nucleotide sequence ID" value="NZ_JAMZEJ010000006.1"/>
</dbReference>
<feature type="region of interest" description="Disordered" evidence="1">
    <location>
        <begin position="16"/>
        <end position="62"/>
    </location>
</feature>
<accession>A0ABT1VY05</accession>
<feature type="compositionally biased region" description="Polar residues" evidence="1">
    <location>
        <begin position="52"/>
        <end position="62"/>
    </location>
</feature>
<evidence type="ECO:0000256" key="1">
    <source>
        <dbReference type="SAM" id="MobiDB-lite"/>
    </source>
</evidence>
<proteinExistence type="predicted"/>
<gene>
    <name evidence="2" type="ORF">NFI88_10260</name>
</gene>
<comment type="caution">
    <text evidence="2">The sequence shown here is derived from an EMBL/GenBank/DDBJ whole genome shotgun (WGS) entry which is preliminary data.</text>
</comment>
<keyword evidence="3" id="KW-1185">Reference proteome</keyword>
<evidence type="ECO:0000313" key="2">
    <source>
        <dbReference type="EMBL" id="MCQ8241222.1"/>
    </source>
</evidence>
<feature type="compositionally biased region" description="Basic and acidic residues" evidence="1">
    <location>
        <begin position="16"/>
        <end position="27"/>
    </location>
</feature>
<name>A0ABT1VY05_9PROT</name>
<feature type="compositionally biased region" description="Basic residues" evidence="1">
    <location>
        <begin position="32"/>
        <end position="44"/>
    </location>
</feature>
<dbReference type="EMBL" id="JAMZEJ010000006">
    <property type="protein sequence ID" value="MCQ8241222.1"/>
    <property type="molecule type" value="Genomic_DNA"/>
</dbReference>
<evidence type="ECO:0000313" key="3">
    <source>
        <dbReference type="Proteomes" id="UP001524547"/>
    </source>
</evidence>
<protein>
    <submittedName>
        <fullName evidence="2">Uncharacterized protein</fullName>
    </submittedName>
</protein>